<protein>
    <submittedName>
        <fullName evidence="1">Uncharacterized protein</fullName>
    </submittedName>
</protein>
<dbReference type="Proteomes" id="UP000886998">
    <property type="component" value="Unassembled WGS sequence"/>
</dbReference>
<proteinExistence type="predicted"/>
<dbReference type="EMBL" id="BMAV01013452">
    <property type="protein sequence ID" value="GFY61146.1"/>
    <property type="molecule type" value="Genomic_DNA"/>
</dbReference>
<evidence type="ECO:0000313" key="2">
    <source>
        <dbReference type="EMBL" id="GFY74710.1"/>
    </source>
</evidence>
<dbReference type="EMBL" id="BMAV01020902">
    <property type="protein sequence ID" value="GFY74710.1"/>
    <property type="molecule type" value="Genomic_DNA"/>
</dbReference>
<name>A0A8X6XXH8_9ARAC</name>
<dbReference type="AlphaFoldDB" id="A0A8X6XXH8"/>
<reference evidence="1" key="1">
    <citation type="submission" date="2020-08" db="EMBL/GenBank/DDBJ databases">
        <title>Multicomponent nature underlies the extraordinary mechanical properties of spider dragline silk.</title>
        <authorList>
            <person name="Kono N."/>
            <person name="Nakamura H."/>
            <person name="Mori M."/>
            <person name="Yoshida Y."/>
            <person name="Ohtoshi R."/>
            <person name="Malay A.D."/>
            <person name="Moran D.A.P."/>
            <person name="Tomita M."/>
            <person name="Numata K."/>
            <person name="Arakawa K."/>
        </authorList>
    </citation>
    <scope>NUCLEOTIDE SEQUENCE</scope>
</reference>
<comment type="caution">
    <text evidence="1">The sequence shown here is derived from an EMBL/GenBank/DDBJ whole genome shotgun (WGS) entry which is preliminary data.</text>
</comment>
<keyword evidence="3" id="KW-1185">Reference proteome</keyword>
<evidence type="ECO:0000313" key="1">
    <source>
        <dbReference type="EMBL" id="GFY61146.1"/>
    </source>
</evidence>
<organism evidence="1 3">
    <name type="scientific">Trichonephila inaurata madagascariensis</name>
    <dbReference type="NCBI Taxonomy" id="2747483"/>
    <lineage>
        <taxon>Eukaryota</taxon>
        <taxon>Metazoa</taxon>
        <taxon>Ecdysozoa</taxon>
        <taxon>Arthropoda</taxon>
        <taxon>Chelicerata</taxon>
        <taxon>Arachnida</taxon>
        <taxon>Araneae</taxon>
        <taxon>Araneomorphae</taxon>
        <taxon>Entelegynae</taxon>
        <taxon>Araneoidea</taxon>
        <taxon>Nephilidae</taxon>
        <taxon>Trichonephila</taxon>
        <taxon>Trichonephila inaurata</taxon>
    </lineage>
</organism>
<sequence>MGVRAYTLEKEEEEEEVGMVKKFFGQRTKSHCYGSSDAAEVVREKSSHFDWRKAADASSSLIGRSELAGRATGANHHEAPFCDGRKWAKHTCVFSGSFPSTPWGLICRTPPPPSPFFFHKPQSNLEGLPDLHGYLL</sequence>
<gene>
    <name evidence="1" type="ORF">TNIN_287631</name>
    <name evidence="2" type="ORF">TNIN_487701</name>
</gene>
<evidence type="ECO:0000313" key="3">
    <source>
        <dbReference type="Proteomes" id="UP000886998"/>
    </source>
</evidence>
<accession>A0A8X6XXH8</accession>
<dbReference type="OrthoDB" id="6441695at2759"/>